<feature type="chain" id="PRO_5020971596" evidence="2">
    <location>
        <begin position="33"/>
        <end position="536"/>
    </location>
</feature>
<keyword evidence="1" id="KW-0812">Transmembrane</keyword>
<reference evidence="5 6" key="1">
    <citation type="submission" date="2019-02" db="EMBL/GenBank/DDBJ databases">
        <title>Sequencing the genomes of 1000 actinobacteria strains.</title>
        <authorList>
            <person name="Klenk H.-P."/>
        </authorList>
    </citation>
    <scope>NUCLEOTIDE SEQUENCE [LARGE SCALE GENOMIC DNA]</scope>
    <source>
        <strain evidence="5 6">DSM 16932</strain>
    </source>
</reference>
<sequence length="536" mass="55899">MKSTARGGIRAAGITLTAALIALGASGGPALADPAEGGGPQGRATPAVNLINQDSGSLTIHKYTHPGGEIGDPGSGLEIDPFAPPTGALPLEGVVFTAEQIDPATYDLKTNAGWSAVAGLTPQKIANDQIPLEAPVSSAETNSEGWAKIANLPVGAYLITETEYPSGTTPLPPFIVTVPVTDPGTAATPDTPGTPAKWVYDVHVYPKNPQTNASKTVSDADSAKKGDAVVWTILGDIPETNTVAEGAKIDGYRIVDVLDSRLTYGTYVPGETPSVDDTDATTVSLTTDPETVLSAGVDYTLSVEADDTDSKATKVQVTFTPAGLEKLEQNTDRQVKVVITTFVNASGDDVTDPTASGIISNQASIYPNAAAIEGEVEPVTTEKVVTKWGNVSILKQDAEEQTALPGATFAIYATKDDAENDQRRIDTQKTGDDGLAHFTVLRYSGWADGAETTAKQTYWIAEIAAPDGYSLNATPVEVEVDDADAKYDVTMDNAKKFVLPKTGGAGTLALTAAGALLISAAVLQVIRRRRRETVES</sequence>
<dbReference type="RefSeq" id="WP_130412109.1">
    <property type="nucleotide sequence ID" value="NZ_SGWX01000001.1"/>
</dbReference>
<name>A0A4Q7LZQ6_9MICO</name>
<dbReference type="OrthoDB" id="3199332at2"/>
<evidence type="ECO:0000313" key="6">
    <source>
        <dbReference type="Proteomes" id="UP000293852"/>
    </source>
</evidence>
<dbReference type="Gene3D" id="2.60.40.10">
    <property type="entry name" value="Immunoglobulins"/>
    <property type="match status" value="2"/>
</dbReference>
<dbReference type="NCBIfam" id="NF033902">
    <property type="entry name" value="iso_D2_wall_anc"/>
    <property type="match status" value="1"/>
</dbReference>
<dbReference type="Proteomes" id="UP000293852">
    <property type="component" value="Unassembled WGS sequence"/>
</dbReference>
<dbReference type="NCBIfam" id="TIGR01167">
    <property type="entry name" value="LPXTG_anchor"/>
    <property type="match status" value="1"/>
</dbReference>
<evidence type="ECO:0000256" key="1">
    <source>
        <dbReference type="SAM" id="Phobius"/>
    </source>
</evidence>
<keyword evidence="2" id="KW-0732">Signal</keyword>
<evidence type="ECO:0000259" key="4">
    <source>
        <dbReference type="Pfam" id="PF17802"/>
    </source>
</evidence>
<dbReference type="InterPro" id="IPR013783">
    <property type="entry name" value="Ig-like_fold"/>
</dbReference>
<gene>
    <name evidence="5" type="ORF">EV386_0553</name>
</gene>
<dbReference type="EMBL" id="SGWX01000001">
    <property type="protein sequence ID" value="RZS60301.1"/>
    <property type="molecule type" value="Genomic_DNA"/>
</dbReference>
<dbReference type="InterPro" id="IPR048052">
    <property type="entry name" value="FM1-like"/>
</dbReference>
<feature type="transmembrane region" description="Helical" evidence="1">
    <location>
        <begin position="505"/>
        <end position="526"/>
    </location>
</feature>
<dbReference type="Pfam" id="PF17802">
    <property type="entry name" value="SpaA"/>
    <property type="match status" value="1"/>
</dbReference>
<feature type="signal peptide" evidence="2">
    <location>
        <begin position="1"/>
        <end position="32"/>
    </location>
</feature>
<dbReference type="InterPro" id="IPR032364">
    <property type="entry name" value="GramPos_pilinD1_N"/>
</dbReference>
<keyword evidence="6" id="KW-1185">Reference proteome</keyword>
<keyword evidence="1" id="KW-1133">Transmembrane helix</keyword>
<dbReference type="InterPro" id="IPR041033">
    <property type="entry name" value="SpaA_PFL_dom_1"/>
</dbReference>
<organism evidence="5 6">
    <name type="scientific">Xylanimonas ulmi</name>
    <dbReference type="NCBI Taxonomy" id="228973"/>
    <lineage>
        <taxon>Bacteria</taxon>
        <taxon>Bacillati</taxon>
        <taxon>Actinomycetota</taxon>
        <taxon>Actinomycetes</taxon>
        <taxon>Micrococcales</taxon>
        <taxon>Promicromonosporaceae</taxon>
        <taxon>Xylanimonas</taxon>
    </lineage>
</organism>
<accession>A0A4Q7LZQ6</accession>
<protein>
    <submittedName>
        <fullName evidence="5">LPXTG-motif cell wall-anchored protein</fullName>
    </submittedName>
</protein>
<comment type="caution">
    <text evidence="5">The sequence shown here is derived from an EMBL/GenBank/DDBJ whole genome shotgun (WGS) entry which is preliminary data.</text>
</comment>
<dbReference type="Pfam" id="PF16555">
    <property type="entry name" value="GramPos_pilinD1"/>
    <property type="match status" value="1"/>
</dbReference>
<dbReference type="GO" id="GO:0005975">
    <property type="term" value="P:carbohydrate metabolic process"/>
    <property type="evidence" value="ECO:0007669"/>
    <property type="project" value="UniProtKB-ARBA"/>
</dbReference>
<proteinExistence type="predicted"/>
<feature type="domain" description="SpaA-like prealbumin fold" evidence="4">
    <location>
        <begin position="389"/>
        <end position="495"/>
    </location>
</feature>
<evidence type="ECO:0000256" key="2">
    <source>
        <dbReference type="SAM" id="SignalP"/>
    </source>
</evidence>
<keyword evidence="1" id="KW-0472">Membrane</keyword>
<dbReference type="Gene3D" id="2.60.40.740">
    <property type="match status" value="1"/>
</dbReference>
<evidence type="ECO:0000259" key="3">
    <source>
        <dbReference type="Pfam" id="PF16555"/>
    </source>
</evidence>
<evidence type="ECO:0000313" key="5">
    <source>
        <dbReference type="EMBL" id="RZS60301.1"/>
    </source>
</evidence>
<dbReference type="AlphaFoldDB" id="A0A4Q7LZQ6"/>
<feature type="domain" description="Gram-positive pilin subunit D1 N-terminal" evidence="3">
    <location>
        <begin position="54"/>
        <end position="208"/>
    </location>
</feature>